<dbReference type="RefSeq" id="WP_138289198.1">
    <property type="nucleotide sequence ID" value="NZ_CP058351.1"/>
</dbReference>
<evidence type="ECO:0000313" key="4">
    <source>
        <dbReference type="Proteomes" id="UP000308530"/>
    </source>
</evidence>
<dbReference type="EMBL" id="CP058351">
    <property type="protein sequence ID" value="QLF71798.1"/>
    <property type="molecule type" value="Genomic_DNA"/>
</dbReference>
<accession>A0ABX6QT65</accession>
<keyword evidence="4" id="KW-1185">Reference proteome</keyword>
<keyword evidence="3" id="KW-0614">Plasmid</keyword>
<protein>
    <submittedName>
        <fullName evidence="3">Ornithine cyclodeaminase</fullName>
    </submittedName>
</protein>
<name>A0ABX6QT65_9HYPH</name>
<reference evidence="3 4" key="1">
    <citation type="submission" date="2020-06" db="EMBL/GenBank/DDBJ databases">
        <title>Genome sequence of Rhizobium sp strain ADMK78.</title>
        <authorList>
            <person name="Rahi P."/>
        </authorList>
    </citation>
    <scope>NUCLEOTIDE SEQUENCE [LARGE SCALE GENOMIC DNA]</scope>
    <source>
        <strain evidence="3 4">ADMK78</strain>
        <plasmid evidence="3 4">pPRADMK78_01</plasmid>
    </source>
</reference>
<geneLocation type="plasmid" evidence="3 4">
    <name>pPRADMK78_01</name>
</geneLocation>
<sequence length="327" mass="34682">MAEPRWIGYEDAPALINWPDAISALRAGHAYPRAQVADVFLGPGEGSLLSRAAWIDGLGYGVKSVTVFGDNPQFGLPTVQGAMQVFEPGRGVPKAIIESRLITELKTAADSVLGATFLARPDSTTLLIVGAGAVARSLVAAYAATFPTIKRIEVWARRLEQAEAFQRQVDVPGVDISTVTDLAAAASTADIIASATMARQPVLFGKWIRPGTHVDLIGAFKADMREADDDLISMASLYVDSRDTTINHIGELLIPIASGVIDASAVRGDLYDLTTGKTKGRSAKEEVTVFKNGGGAHLDLMIAHYIVATVERVDALDRGPTATAPFL</sequence>
<evidence type="ECO:0000313" key="3">
    <source>
        <dbReference type="EMBL" id="QLF71798.1"/>
    </source>
</evidence>
<dbReference type="InterPro" id="IPR003462">
    <property type="entry name" value="ODC_Mu_crystall"/>
</dbReference>
<organism evidence="3 4">
    <name type="scientific">Peteryoungia desertarenae</name>
    <dbReference type="NCBI Taxonomy" id="1813451"/>
    <lineage>
        <taxon>Bacteria</taxon>
        <taxon>Pseudomonadati</taxon>
        <taxon>Pseudomonadota</taxon>
        <taxon>Alphaproteobacteria</taxon>
        <taxon>Hyphomicrobiales</taxon>
        <taxon>Rhizobiaceae</taxon>
        <taxon>Peteryoungia</taxon>
    </lineage>
</organism>
<dbReference type="Proteomes" id="UP000308530">
    <property type="component" value="Plasmid pPRADMK78_01"/>
</dbReference>
<gene>
    <name evidence="3" type="ORF">FE840_019485</name>
</gene>
<comment type="similarity">
    <text evidence="1">Belongs to the ornithine cyclodeaminase/mu-crystallin family.</text>
</comment>
<evidence type="ECO:0000256" key="2">
    <source>
        <dbReference type="ARBA" id="ARBA00023027"/>
    </source>
</evidence>
<dbReference type="PANTHER" id="PTHR13812:SF19">
    <property type="entry name" value="KETIMINE REDUCTASE MU-CRYSTALLIN"/>
    <property type="match status" value="1"/>
</dbReference>
<proteinExistence type="inferred from homology"/>
<dbReference type="InterPro" id="IPR036291">
    <property type="entry name" value="NAD(P)-bd_dom_sf"/>
</dbReference>
<dbReference type="InterPro" id="IPR023401">
    <property type="entry name" value="ODC_N"/>
</dbReference>
<keyword evidence="2" id="KW-0520">NAD</keyword>
<dbReference type="Gene3D" id="3.40.50.720">
    <property type="entry name" value="NAD(P)-binding Rossmann-like Domain"/>
    <property type="match status" value="1"/>
</dbReference>
<dbReference type="Pfam" id="PF02423">
    <property type="entry name" value="OCD_Mu_crystall"/>
    <property type="match status" value="1"/>
</dbReference>
<dbReference type="Gene3D" id="3.30.1780.10">
    <property type="entry name" value="ornithine cyclodeaminase, domain 1"/>
    <property type="match status" value="1"/>
</dbReference>
<dbReference type="PANTHER" id="PTHR13812">
    <property type="entry name" value="KETIMINE REDUCTASE MU-CRYSTALLIN"/>
    <property type="match status" value="1"/>
</dbReference>
<evidence type="ECO:0000256" key="1">
    <source>
        <dbReference type="ARBA" id="ARBA00008903"/>
    </source>
</evidence>
<dbReference type="SUPFAM" id="SSF51735">
    <property type="entry name" value="NAD(P)-binding Rossmann-fold domains"/>
    <property type="match status" value="1"/>
</dbReference>